<dbReference type="InterPro" id="IPR058635">
    <property type="entry name" value="BSH_YhbJ"/>
</dbReference>
<keyword evidence="10" id="KW-1185">Reference proteome</keyword>
<evidence type="ECO:0000313" key="10">
    <source>
        <dbReference type="Proteomes" id="UP001597340"/>
    </source>
</evidence>
<evidence type="ECO:0000256" key="2">
    <source>
        <dbReference type="ARBA" id="ARBA00009477"/>
    </source>
</evidence>
<dbReference type="PANTHER" id="PTHR30386:SF26">
    <property type="entry name" value="TRANSPORT PROTEIN COMB"/>
    <property type="match status" value="1"/>
</dbReference>
<dbReference type="EMBL" id="JBHTNZ010000007">
    <property type="protein sequence ID" value="MFD1461313.1"/>
    <property type="molecule type" value="Genomic_DNA"/>
</dbReference>
<dbReference type="PANTHER" id="PTHR30386">
    <property type="entry name" value="MEMBRANE FUSION SUBUNIT OF EMRAB-TOLC MULTIDRUG EFFLUX PUMP"/>
    <property type="match status" value="1"/>
</dbReference>
<dbReference type="Proteomes" id="UP001597340">
    <property type="component" value="Unassembled WGS sequence"/>
</dbReference>
<dbReference type="InterPro" id="IPR058792">
    <property type="entry name" value="Beta-barrel_RND_2"/>
</dbReference>
<gene>
    <name evidence="9" type="ORF">ACFQ5D_07645</name>
</gene>
<evidence type="ECO:0000256" key="1">
    <source>
        <dbReference type="ARBA" id="ARBA00004167"/>
    </source>
</evidence>
<feature type="domain" description="YhbJ barrel-sandwich hybrid" evidence="8">
    <location>
        <begin position="48"/>
        <end position="117"/>
    </location>
</feature>
<dbReference type="RefSeq" id="WP_229524908.1">
    <property type="nucleotide sequence ID" value="NZ_JAFFQR010000079.1"/>
</dbReference>
<organism evidence="9 10">
    <name type="scientific">Paenibacillus farraposensis</name>
    <dbReference type="NCBI Taxonomy" id="2807095"/>
    <lineage>
        <taxon>Bacteria</taxon>
        <taxon>Bacillati</taxon>
        <taxon>Bacillota</taxon>
        <taxon>Bacilli</taxon>
        <taxon>Bacillales</taxon>
        <taxon>Paenibacillaceae</taxon>
        <taxon>Paenibacillus</taxon>
    </lineage>
</organism>
<name>A0ABW4DC10_9BACL</name>
<comment type="similarity">
    <text evidence="2">Belongs to the membrane fusion protein (MFP) (TC 8.A.1) family.</text>
</comment>
<sequence>MNMNSRAILVNLLVIIIILAGGGAAAYYYNQSASYIKTDNAQVSGQAVTVASPGAGKLTGWNAEVGKTYTAGSVLGTVEGGGSRISLTIPTDGTIVQQSAVNNSIVGAGTPLAKAFDLNNLWITANIDETAVKDLQVGQSVDVYIDAYPDTSLTGKLDKIGLATAATFSLLPTSNTTANYTKVTQVVPVQISIQGYKGLGIIPGMSATIRVHK</sequence>
<comment type="caution">
    <text evidence="9">The sequence shown here is derived from an EMBL/GenBank/DDBJ whole genome shotgun (WGS) entry which is preliminary data.</text>
</comment>
<proteinExistence type="inferred from homology"/>
<dbReference type="InterPro" id="IPR050739">
    <property type="entry name" value="MFP"/>
</dbReference>
<keyword evidence="4 6" id="KW-1133">Transmembrane helix</keyword>
<keyword evidence="5 6" id="KW-0472">Membrane</keyword>
<feature type="domain" description="CusB-like beta-barrel" evidence="7">
    <location>
        <begin position="121"/>
        <end position="160"/>
    </location>
</feature>
<dbReference type="Gene3D" id="2.40.30.170">
    <property type="match status" value="1"/>
</dbReference>
<evidence type="ECO:0000256" key="3">
    <source>
        <dbReference type="ARBA" id="ARBA00022692"/>
    </source>
</evidence>
<dbReference type="Pfam" id="PF25997">
    <property type="entry name" value="BSH_YhbJ"/>
    <property type="match status" value="1"/>
</dbReference>
<evidence type="ECO:0000259" key="8">
    <source>
        <dbReference type="Pfam" id="PF25997"/>
    </source>
</evidence>
<dbReference type="Pfam" id="PF25954">
    <property type="entry name" value="Beta-barrel_RND_2"/>
    <property type="match status" value="1"/>
</dbReference>
<evidence type="ECO:0000256" key="5">
    <source>
        <dbReference type="ARBA" id="ARBA00023136"/>
    </source>
</evidence>
<keyword evidence="3 6" id="KW-0812">Transmembrane</keyword>
<dbReference type="SUPFAM" id="SSF51230">
    <property type="entry name" value="Single hybrid motif"/>
    <property type="match status" value="1"/>
</dbReference>
<accession>A0ABW4DC10</accession>
<evidence type="ECO:0000256" key="4">
    <source>
        <dbReference type="ARBA" id="ARBA00022989"/>
    </source>
</evidence>
<feature type="transmembrane region" description="Helical" evidence="6">
    <location>
        <begin position="7"/>
        <end position="29"/>
    </location>
</feature>
<comment type="subcellular location">
    <subcellularLocation>
        <location evidence="1">Membrane</location>
        <topology evidence="1">Single-pass membrane protein</topology>
    </subcellularLocation>
</comment>
<dbReference type="InterPro" id="IPR011053">
    <property type="entry name" value="Single_hybrid_motif"/>
</dbReference>
<evidence type="ECO:0000256" key="6">
    <source>
        <dbReference type="SAM" id="Phobius"/>
    </source>
</evidence>
<protein>
    <submittedName>
        <fullName evidence="9">HlyD family efflux transporter periplasmic adaptor subunit</fullName>
    </submittedName>
</protein>
<evidence type="ECO:0000313" key="9">
    <source>
        <dbReference type="EMBL" id="MFD1461313.1"/>
    </source>
</evidence>
<evidence type="ECO:0000259" key="7">
    <source>
        <dbReference type="Pfam" id="PF25954"/>
    </source>
</evidence>
<reference evidence="10" key="1">
    <citation type="journal article" date="2019" name="Int. J. Syst. Evol. Microbiol.">
        <title>The Global Catalogue of Microorganisms (GCM) 10K type strain sequencing project: providing services to taxonomists for standard genome sequencing and annotation.</title>
        <authorList>
            <consortium name="The Broad Institute Genomics Platform"/>
            <consortium name="The Broad Institute Genome Sequencing Center for Infectious Disease"/>
            <person name="Wu L."/>
            <person name="Ma J."/>
        </authorList>
    </citation>
    <scope>NUCLEOTIDE SEQUENCE [LARGE SCALE GENOMIC DNA]</scope>
    <source>
        <strain evidence="10">CCM 9147</strain>
    </source>
</reference>